<name>A0A6A6BB47_9PEZI</name>
<dbReference type="RefSeq" id="XP_033396531.1">
    <property type="nucleotide sequence ID" value="XM_033542164.1"/>
</dbReference>
<feature type="domain" description="DUF7587" evidence="2">
    <location>
        <begin position="437"/>
        <end position="528"/>
    </location>
</feature>
<sequence>MSTTKNSNWRSAISLHTSQYNLSFYEPGGQKDSIFTKSILSTTKAVEIVDLTEDTESENDCDDDDASILSCIEVLPCPKPRNRKREKSISDDSGGNKRMRCSPIESETAVIDSHQFVQLPYEKESKNHRWTKEQKIVVCILRRYYINSWRDLAEVFNYHFAISGLAAEAPTSLPEVPLSEEPLSATKMSAQYSDLRRYRLESAWREVYNTPFEDQERWSALQTSLEGRAEALGIRLVPARHQSETEPKHPKGRKTLTLLDRKRIRSIKKKLKLEALHQTWQSAADPSPGNNAVAQGPSPPPSPAPQDSAYKQLQAAADDHQSDNQPSVETDDSETEQLVSKGRSKPGSQPALLYRMYHKGSAGINTPETIRAAHFLHIPNSKIPEPLGNDSQALIYDAALHLWHDQWERRASEGRASEREPPEREVPEQEAPEREPDSRFISCTDSLIFAMSKALAQERLGNTPYITVIDAKAAMANGKGFSAMSLKCRAQMFKWAPSGMRYQARYEWLIWGEIPTSTRLCTLSLAQLRALAIADIDLTLTTLLTADPTHELSVTYLRNARKTHQQVLTPASARAMGGFAAAFGLSLASQSDKLEQFVYNVIQGWCWDVPGLIGDNNGIDDERVRAFAEGLSASNTGGADVTGDEKNRVAKAFLEGMRKARGYLRNEFMRKWRAKKLRSGP</sequence>
<dbReference type="AlphaFoldDB" id="A0A6A6BB47"/>
<evidence type="ECO:0000256" key="1">
    <source>
        <dbReference type="SAM" id="MobiDB-lite"/>
    </source>
</evidence>
<gene>
    <name evidence="3" type="ORF">K452DRAFT_298901</name>
</gene>
<evidence type="ECO:0000313" key="4">
    <source>
        <dbReference type="Proteomes" id="UP000799438"/>
    </source>
</evidence>
<proteinExistence type="predicted"/>
<feature type="compositionally biased region" description="Polar residues" evidence="1">
    <location>
        <begin position="280"/>
        <end position="293"/>
    </location>
</feature>
<dbReference type="GeneID" id="54299661"/>
<protein>
    <recommendedName>
        <fullName evidence="2">DUF7587 domain-containing protein</fullName>
    </recommendedName>
</protein>
<reference evidence="3" key="1">
    <citation type="journal article" date="2020" name="Stud. Mycol.">
        <title>101 Dothideomycetes genomes: a test case for predicting lifestyles and emergence of pathogens.</title>
        <authorList>
            <person name="Haridas S."/>
            <person name="Albert R."/>
            <person name="Binder M."/>
            <person name="Bloem J."/>
            <person name="Labutti K."/>
            <person name="Salamov A."/>
            <person name="Andreopoulos B."/>
            <person name="Baker S."/>
            <person name="Barry K."/>
            <person name="Bills G."/>
            <person name="Bluhm B."/>
            <person name="Cannon C."/>
            <person name="Castanera R."/>
            <person name="Culley D."/>
            <person name="Daum C."/>
            <person name="Ezra D."/>
            <person name="Gonzalez J."/>
            <person name="Henrissat B."/>
            <person name="Kuo A."/>
            <person name="Liang C."/>
            <person name="Lipzen A."/>
            <person name="Lutzoni F."/>
            <person name="Magnuson J."/>
            <person name="Mondo S."/>
            <person name="Nolan M."/>
            <person name="Ohm R."/>
            <person name="Pangilinan J."/>
            <person name="Park H.-J."/>
            <person name="Ramirez L."/>
            <person name="Alfaro M."/>
            <person name="Sun H."/>
            <person name="Tritt A."/>
            <person name="Yoshinaga Y."/>
            <person name="Zwiers L.-H."/>
            <person name="Turgeon B."/>
            <person name="Goodwin S."/>
            <person name="Spatafora J."/>
            <person name="Crous P."/>
            <person name="Grigoriev I."/>
        </authorList>
    </citation>
    <scope>NUCLEOTIDE SEQUENCE</scope>
    <source>
        <strain evidence="3">CBS 121167</strain>
    </source>
</reference>
<evidence type="ECO:0000313" key="3">
    <source>
        <dbReference type="EMBL" id="KAF2140818.1"/>
    </source>
</evidence>
<accession>A0A6A6BB47</accession>
<feature type="region of interest" description="Disordered" evidence="1">
    <location>
        <begin position="412"/>
        <end position="438"/>
    </location>
</feature>
<feature type="region of interest" description="Disordered" evidence="1">
    <location>
        <begin position="280"/>
        <end position="350"/>
    </location>
</feature>
<dbReference type="EMBL" id="ML995488">
    <property type="protein sequence ID" value="KAF2140818.1"/>
    <property type="molecule type" value="Genomic_DNA"/>
</dbReference>
<keyword evidence="4" id="KW-1185">Reference proteome</keyword>
<organism evidence="3 4">
    <name type="scientific">Aplosporella prunicola CBS 121167</name>
    <dbReference type="NCBI Taxonomy" id="1176127"/>
    <lineage>
        <taxon>Eukaryota</taxon>
        <taxon>Fungi</taxon>
        <taxon>Dikarya</taxon>
        <taxon>Ascomycota</taxon>
        <taxon>Pezizomycotina</taxon>
        <taxon>Dothideomycetes</taxon>
        <taxon>Dothideomycetes incertae sedis</taxon>
        <taxon>Botryosphaeriales</taxon>
        <taxon>Aplosporellaceae</taxon>
        <taxon>Aplosporella</taxon>
    </lineage>
</organism>
<evidence type="ECO:0000259" key="2">
    <source>
        <dbReference type="Pfam" id="PF24494"/>
    </source>
</evidence>
<dbReference type="OrthoDB" id="3937534at2759"/>
<feature type="region of interest" description="Disordered" evidence="1">
    <location>
        <begin position="81"/>
        <end position="100"/>
    </location>
</feature>
<dbReference type="Proteomes" id="UP000799438">
    <property type="component" value="Unassembled WGS sequence"/>
</dbReference>
<dbReference type="Pfam" id="PF24494">
    <property type="entry name" value="DUF7587"/>
    <property type="match status" value="1"/>
</dbReference>
<dbReference type="InterPro" id="IPR056009">
    <property type="entry name" value="DUF7587"/>
</dbReference>